<evidence type="ECO:0000313" key="3">
    <source>
        <dbReference type="Proteomes" id="UP000000689"/>
    </source>
</evidence>
<dbReference type="GeneID" id="13927085"/>
<dbReference type="Gene3D" id="1.25.10.10">
    <property type="entry name" value="Leucine-rich Repeat Variant"/>
    <property type="match status" value="1"/>
</dbReference>
<organism evidence="2 3">
    <name type="scientific">Naumovozyma dairenensis (strain ATCC 10597 / BCRC 20456 / CBS 421 / NBRC 0211 / NRRL Y-12639)</name>
    <name type="common">Saccharomyces dairenensis</name>
    <dbReference type="NCBI Taxonomy" id="1071378"/>
    <lineage>
        <taxon>Eukaryota</taxon>
        <taxon>Fungi</taxon>
        <taxon>Dikarya</taxon>
        <taxon>Ascomycota</taxon>
        <taxon>Saccharomycotina</taxon>
        <taxon>Saccharomycetes</taxon>
        <taxon>Saccharomycetales</taxon>
        <taxon>Saccharomycetaceae</taxon>
        <taxon>Naumovozyma</taxon>
    </lineage>
</organism>
<dbReference type="AlphaFoldDB" id="J7SB63"/>
<dbReference type="OMA" id="ICERRIR"/>
<evidence type="ECO:0000313" key="2">
    <source>
        <dbReference type="EMBL" id="CCK73583.1"/>
    </source>
</evidence>
<dbReference type="InterPro" id="IPR013932">
    <property type="entry name" value="TATA-bd_TIP120"/>
</dbReference>
<reference evidence="2 3" key="1">
    <citation type="journal article" date="2011" name="Proc. Natl. Acad. Sci. U.S.A.">
        <title>Evolutionary erosion of yeast sex chromosomes by mating-type switching accidents.</title>
        <authorList>
            <person name="Gordon J.L."/>
            <person name="Armisen D."/>
            <person name="Proux-Wera E."/>
            <person name="Oheigeartaigh S.S."/>
            <person name="Byrne K.P."/>
            <person name="Wolfe K.H."/>
        </authorList>
    </citation>
    <scope>NUCLEOTIDE SEQUENCE [LARGE SCALE GENOMIC DNA]</scope>
    <source>
        <strain evidence="3">ATCC 10597 / BCRC 20456 / CBS 421 / NBRC 0211 / NRRL Y-12639</strain>
    </source>
</reference>
<dbReference type="HOGENOM" id="CLU_026649_0_0_1"/>
<dbReference type="OrthoDB" id="4034650at2759"/>
<dbReference type="RefSeq" id="XP_003980259.1">
    <property type="nucleotide sequence ID" value="XM_003980210.1"/>
</dbReference>
<evidence type="ECO:0000259" key="1">
    <source>
        <dbReference type="Pfam" id="PF08623"/>
    </source>
</evidence>
<protein>
    <recommendedName>
        <fullName evidence="1">TATA-binding protein interacting (TIP20) domain-containing protein</fullName>
    </recommendedName>
</protein>
<dbReference type="Pfam" id="PF08623">
    <property type="entry name" value="TIP120"/>
    <property type="match status" value="1"/>
</dbReference>
<dbReference type="eggNOG" id="ENOG502S2GH">
    <property type="taxonomic scope" value="Eukaryota"/>
</dbReference>
<dbReference type="KEGG" id="ndi:NDAI_0G06000"/>
<name>J7SB63_NAUDC</name>
<dbReference type="EMBL" id="HE580273">
    <property type="protein sequence ID" value="CCK73583.1"/>
    <property type="molecule type" value="Genomic_DNA"/>
</dbReference>
<keyword evidence="3" id="KW-1185">Reference proteome</keyword>
<proteinExistence type="predicted"/>
<dbReference type="Proteomes" id="UP000000689">
    <property type="component" value="Chromosome 7"/>
</dbReference>
<sequence>MPSIEVSKLIEEFQGTRDNDIKYMVLRQLNDTPLSTSNDDSSSVVHEILLPILLNEPDMELVNLVSFQTFGNVAVQFIAHPRFLNDIVLNSLLSPQQQRGRDIIVVQTLKNILKKLADTKKMMNDTHILQAGNLIGPFAELIRKSTDNGTNNILLARETTNLMLILFHNWCEQPVPREAANLLFDSLFKSVAPENSNVSSPLDNVTKSLIHHLVKCSDVASIQYFLQCNNEEIVFEMCAEWPRLGRFVEDILTEVLLPLLVGTRIRNLESTDKDELIRSLEALHRLLPFYSYPTMSTGKVVVPDELKHKLSKEVFELCTLLADRLEQNHIKQDSAKTNIGDQPEQAIAQEDPEQVAYLEELDADDEADIEFDNSDEETDSYQNINNYRPRAAEDQSIFKLCFISLLALKIDKGTYTREEFKLRRILTIYNQLFDIEEPIDVFEEKEIVDKYTSPFHSIDLQMIYQHVSNNNKLGESYIKNLLSTLKTILTNDTPDASQLQLALEIVDQLVKPDRIDELINKNYASDNLNVTVTWLIPHLKPNKLYIRTLKVGNFKQKIDEGTTLRTTIYTILSQCYDHLDYNTQCCLIQNIIKYGFKEQDSSIQKFSINIFTKILQFVTDPLMALDLEWAKSEIYHPILKRFDDLSIFIHMPIFKILHREVQLNQAQLE</sequence>
<dbReference type="InterPro" id="IPR011989">
    <property type="entry name" value="ARM-like"/>
</dbReference>
<gene>
    <name evidence="2" type="primary">NDAI0G06000</name>
    <name evidence="2" type="ordered locus">NDAI_0G06000</name>
</gene>
<feature type="domain" description="TATA-binding protein interacting (TIP20)" evidence="1">
    <location>
        <begin position="526"/>
        <end position="621"/>
    </location>
</feature>
<accession>J7SB63</accession>